<dbReference type="PANTHER" id="PTHR23061:SF12">
    <property type="entry name" value="DNA POLYMERASE ALPHA SUBUNIT B"/>
    <property type="match status" value="1"/>
</dbReference>
<evidence type="ECO:0000313" key="8">
    <source>
        <dbReference type="EMBL" id="CAF2043431.1"/>
    </source>
</evidence>
<evidence type="ECO:0000256" key="5">
    <source>
        <dbReference type="ARBA" id="ARBA00023242"/>
    </source>
</evidence>
<feature type="domain" description="DNA polymerase alpha subunit B OB" evidence="7">
    <location>
        <begin position="149"/>
        <end position="257"/>
    </location>
</feature>
<organism evidence="8 9">
    <name type="scientific">Rotaria magnacalcarata</name>
    <dbReference type="NCBI Taxonomy" id="392030"/>
    <lineage>
        <taxon>Eukaryota</taxon>
        <taxon>Metazoa</taxon>
        <taxon>Spiralia</taxon>
        <taxon>Gnathifera</taxon>
        <taxon>Rotifera</taxon>
        <taxon>Eurotatoria</taxon>
        <taxon>Bdelloidea</taxon>
        <taxon>Philodinida</taxon>
        <taxon>Philodinidae</taxon>
        <taxon>Rotaria</taxon>
    </lineage>
</organism>
<dbReference type="AlphaFoldDB" id="A0A816P4X5"/>
<reference evidence="8" key="1">
    <citation type="submission" date="2021-02" db="EMBL/GenBank/DDBJ databases">
        <authorList>
            <person name="Nowell W R."/>
        </authorList>
    </citation>
    <scope>NUCLEOTIDE SEQUENCE</scope>
</reference>
<evidence type="ECO:0000256" key="1">
    <source>
        <dbReference type="ARBA" id="ARBA00004123"/>
    </source>
</evidence>
<comment type="similarity">
    <text evidence="2">Belongs to the DNA polymerase alpha subunit B family.</text>
</comment>
<dbReference type="GO" id="GO:0006270">
    <property type="term" value="P:DNA replication initiation"/>
    <property type="evidence" value="ECO:0007669"/>
    <property type="project" value="TreeGrafter"/>
</dbReference>
<evidence type="ECO:0000256" key="4">
    <source>
        <dbReference type="ARBA" id="ARBA00022705"/>
    </source>
</evidence>
<evidence type="ECO:0000256" key="3">
    <source>
        <dbReference type="ARBA" id="ARBA00018596"/>
    </source>
</evidence>
<dbReference type="Gene3D" id="3.60.21.60">
    <property type="match status" value="2"/>
</dbReference>
<dbReference type="InterPro" id="IPR007185">
    <property type="entry name" value="DNA_pol_a/d/e_bsu"/>
</dbReference>
<dbReference type="InterPro" id="IPR054300">
    <property type="entry name" value="OB_DPOA2"/>
</dbReference>
<dbReference type="Pfam" id="PF22062">
    <property type="entry name" value="OB_DPOA2"/>
    <property type="match status" value="1"/>
</dbReference>
<dbReference type="Pfam" id="PF04042">
    <property type="entry name" value="DNA_pol_E_B"/>
    <property type="match status" value="1"/>
</dbReference>
<dbReference type="InterPro" id="IPR016722">
    <property type="entry name" value="DNA_pol_alpha_bsu"/>
</dbReference>
<dbReference type="GO" id="GO:0005658">
    <property type="term" value="C:alpha DNA polymerase:primase complex"/>
    <property type="evidence" value="ECO:0007669"/>
    <property type="project" value="TreeGrafter"/>
</dbReference>
<accession>A0A816P4X5</accession>
<dbReference type="EMBL" id="CAJNRF010002819">
    <property type="protein sequence ID" value="CAF2043431.1"/>
    <property type="molecule type" value="Genomic_DNA"/>
</dbReference>
<evidence type="ECO:0000256" key="2">
    <source>
        <dbReference type="ARBA" id="ARBA00007299"/>
    </source>
</evidence>
<comment type="caution">
    <text evidence="8">The sequence shown here is derived from an EMBL/GenBank/DDBJ whole genome shotgun (WGS) entry which is preliminary data.</text>
</comment>
<evidence type="ECO:0000313" key="9">
    <source>
        <dbReference type="Proteomes" id="UP000663856"/>
    </source>
</evidence>
<evidence type="ECO:0000259" key="7">
    <source>
        <dbReference type="Pfam" id="PF22062"/>
    </source>
</evidence>
<evidence type="ECO:0000259" key="6">
    <source>
        <dbReference type="Pfam" id="PF04042"/>
    </source>
</evidence>
<proteinExistence type="inferred from homology"/>
<keyword evidence="4" id="KW-0235">DNA replication</keyword>
<comment type="subcellular location">
    <subcellularLocation>
        <location evidence="1">Nucleus</location>
    </subcellularLocation>
</comment>
<protein>
    <recommendedName>
        <fullName evidence="3">DNA polymerase alpha subunit B</fullName>
    </recommendedName>
</protein>
<dbReference type="PIRSF" id="PIRSF018300">
    <property type="entry name" value="DNA_pol_alph_2"/>
    <property type="match status" value="1"/>
</dbReference>
<keyword evidence="5" id="KW-0539">Nucleus</keyword>
<name>A0A816P4X5_9BILA</name>
<sequence>MENFDMDADDNIEQENTVSPVKKPMQPSGIAMDALAGLLDSYSTTDMINSRRAATAIPLQIQQSSYSSTAKMAPTVRTPVRSATIIQASTPNAAAFHARSNKAEVVVEHIGNQSNNKNTNETKKAPVIQLKSLVKPYKSMYQTMYKRANVLNNQIEEFEDLFLSTLNDKESEKSQVLLYPIGNSVQDEVHLVGRVVCDSAGQLNGQSIVLEGSSRTSKCNRVRLDVSSLPSYSLFPGQIVLVSGIYTNDGCFHAKQLTDPPLIPRPTETKVKTDLNFMIASGPFLLANGNLSAFEELLRRAEEDPSVQSLILLGPFIDERSSYVQNLQDKTYEQVFQDLIEKIKSFRIKTILIPSLRDIHHDLIYPLSPFTINDNKDLAILYGCEPSFVSIDGLQCAITSTDILCHLSSEEISLNQTTERMCRLIRHLFQQHTFYPLIPPNESVSIEYEQAMQYAKIDSLPHLFITSSDLRPFIKFIDSVCAINIGRLVKNQDSTMINNASGTYVKIFLSKTDDDISNGTVLNDHLHIQILRL</sequence>
<feature type="domain" description="DNA polymerase alpha/delta/epsilon subunit B" evidence="6">
    <location>
        <begin position="277"/>
        <end position="475"/>
    </location>
</feature>
<dbReference type="PANTHER" id="PTHR23061">
    <property type="entry name" value="DNA POLYMERASE 2 ALPHA 70 KDA SUBUNIT"/>
    <property type="match status" value="1"/>
</dbReference>
<dbReference type="Proteomes" id="UP000663856">
    <property type="component" value="Unassembled WGS sequence"/>
</dbReference>
<dbReference type="GO" id="GO:0003677">
    <property type="term" value="F:DNA binding"/>
    <property type="evidence" value="ECO:0007669"/>
    <property type="project" value="InterPro"/>
</dbReference>
<gene>
    <name evidence="8" type="ORF">WKI299_LOCUS8738</name>
</gene>